<keyword evidence="1 4" id="KW-0378">Hydrolase</keyword>
<feature type="domain" description="PPM-type phosphatase" evidence="3">
    <location>
        <begin position="58"/>
        <end position="269"/>
    </location>
</feature>
<dbReference type="EC" id="3.1.3.16" evidence="4"/>
<dbReference type="AlphaFoldDB" id="A0AB39RJ18"/>
<evidence type="ECO:0000313" key="4">
    <source>
        <dbReference type="EMBL" id="XDQ54764.1"/>
    </source>
</evidence>
<dbReference type="SMART" id="SM00331">
    <property type="entry name" value="PP2C_SIG"/>
    <property type="match status" value="1"/>
</dbReference>
<dbReference type="Pfam" id="PF07228">
    <property type="entry name" value="SpoIIE"/>
    <property type="match status" value="1"/>
</dbReference>
<feature type="region of interest" description="Disordered" evidence="2">
    <location>
        <begin position="278"/>
        <end position="297"/>
    </location>
</feature>
<organism evidence="4">
    <name type="scientific">Streptomyces sp. R41</name>
    <dbReference type="NCBI Taxonomy" id="3238632"/>
    <lineage>
        <taxon>Bacteria</taxon>
        <taxon>Bacillati</taxon>
        <taxon>Actinomycetota</taxon>
        <taxon>Actinomycetes</taxon>
        <taxon>Kitasatosporales</taxon>
        <taxon>Streptomycetaceae</taxon>
        <taxon>Streptomyces</taxon>
    </lineage>
</organism>
<dbReference type="PANTHER" id="PTHR43156">
    <property type="entry name" value="STAGE II SPORULATION PROTEIN E-RELATED"/>
    <property type="match status" value="1"/>
</dbReference>
<dbReference type="InterPro" id="IPR036457">
    <property type="entry name" value="PPM-type-like_dom_sf"/>
</dbReference>
<dbReference type="EMBL" id="CP163443">
    <property type="protein sequence ID" value="XDQ54764.1"/>
    <property type="molecule type" value="Genomic_DNA"/>
</dbReference>
<dbReference type="InterPro" id="IPR052016">
    <property type="entry name" value="Bact_Sigma-Reg"/>
</dbReference>
<dbReference type="SUPFAM" id="SSF81606">
    <property type="entry name" value="PP2C-like"/>
    <property type="match status" value="1"/>
</dbReference>
<proteinExistence type="predicted"/>
<dbReference type="PANTHER" id="PTHR43156:SF2">
    <property type="entry name" value="STAGE II SPORULATION PROTEIN E"/>
    <property type="match status" value="1"/>
</dbReference>
<dbReference type="GO" id="GO:0004722">
    <property type="term" value="F:protein serine/threonine phosphatase activity"/>
    <property type="evidence" value="ECO:0007669"/>
    <property type="project" value="UniProtKB-EC"/>
</dbReference>
<name>A0AB39RJ18_9ACTN</name>
<reference evidence="4" key="1">
    <citation type="submission" date="2024-07" db="EMBL/GenBank/DDBJ databases">
        <authorList>
            <person name="Yu S.T."/>
        </authorList>
    </citation>
    <scope>NUCLEOTIDE SEQUENCE</scope>
    <source>
        <strain evidence="4">R41</strain>
    </source>
</reference>
<evidence type="ECO:0000256" key="2">
    <source>
        <dbReference type="SAM" id="MobiDB-lite"/>
    </source>
</evidence>
<sequence length="297" mass="31709">MPRRRTDSSSGAAELLNTLGDLTGRILDRIKVQQARVELAAALQRQVLAAELPVLPYLHVAGRYAPARAGLDIGGDWYDGFLMPDGSVGFVIGDVQGHDVEAAALMGQVRTCLRAVAIATTDPAEVLRRTNDLLVAMDCGLFVTCSFLRFDPVTCELADARAGHVPAVWATAAGRCDIVLTDGGLPLGIHAGESYRSTRRLLTDVGAFVLLTDGVVEGPDYPIDEGLEQVAELVAGSCRTDPDELAAQVIKVADLTGHSDDAAVLVLRYGGLRDEPYGGLRDAQRYGGRQEQRQGEE</sequence>
<dbReference type="RefSeq" id="WP_369247963.1">
    <property type="nucleotide sequence ID" value="NZ_CP163443.1"/>
</dbReference>
<evidence type="ECO:0000256" key="1">
    <source>
        <dbReference type="ARBA" id="ARBA00022801"/>
    </source>
</evidence>
<dbReference type="Gene3D" id="3.60.40.10">
    <property type="entry name" value="PPM-type phosphatase domain"/>
    <property type="match status" value="1"/>
</dbReference>
<gene>
    <name evidence="4" type="ORF">AB5J53_25440</name>
</gene>
<protein>
    <submittedName>
        <fullName evidence="4">PP2C family protein-serine/threonine phosphatase</fullName>
        <ecNumber evidence="4">3.1.3.16</ecNumber>
    </submittedName>
</protein>
<dbReference type="InterPro" id="IPR001932">
    <property type="entry name" value="PPM-type_phosphatase-like_dom"/>
</dbReference>
<accession>A0AB39RJ18</accession>
<evidence type="ECO:0000259" key="3">
    <source>
        <dbReference type="SMART" id="SM00331"/>
    </source>
</evidence>